<reference evidence="4" key="2">
    <citation type="submission" date="2012-11" db="EMBL/GenBank/DDBJ databases">
        <authorList>
            <person name="Kuo A."/>
            <person name="Curtis B.A."/>
            <person name="Tanifuji G."/>
            <person name="Burki F."/>
            <person name="Gruber A."/>
            <person name="Irimia M."/>
            <person name="Maruyama S."/>
            <person name="Arias M.C."/>
            <person name="Ball S.G."/>
            <person name="Gile G.H."/>
            <person name="Hirakawa Y."/>
            <person name="Hopkins J.F."/>
            <person name="Rensing S.A."/>
            <person name="Schmutz J."/>
            <person name="Symeonidi A."/>
            <person name="Elias M."/>
            <person name="Eveleigh R.J."/>
            <person name="Herman E.K."/>
            <person name="Klute M.J."/>
            <person name="Nakayama T."/>
            <person name="Obornik M."/>
            <person name="Reyes-Prieto A."/>
            <person name="Armbrust E.V."/>
            <person name="Aves S.J."/>
            <person name="Beiko R.G."/>
            <person name="Coutinho P."/>
            <person name="Dacks J.B."/>
            <person name="Durnford D.G."/>
            <person name="Fast N.M."/>
            <person name="Green B.R."/>
            <person name="Grisdale C."/>
            <person name="Hempe F."/>
            <person name="Henrissat B."/>
            <person name="Hoppner M.P."/>
            <person name="Ishida K.-I."/>
            <person name="Kim E."/>
            <person name="Koreny L."/>
            <person name="Kroth P.G."/>
            <person name="Liu Y."/>
            <person name="Malik S.-B."/>
            <person name="Maier U.G."/>
            <person name="McRose D."/>
            <person name="Mock T."/>
            <person name="Neilson J.A."/>
            <person name="Onodera N.T."/>
            <person name="Poole A.M."/>
            <person name="Pritham E.J."/>
            <person name="Richards T.A."/>
            <person name="Rocap G."/>
            <person name="Roy S.W."/>
            <person name="Sarai C."/>
            <person name="Schaack S."/>
            <person name="Shirato S."/>
            <person name="Slamovits C.H."/>
            <person name="Spencer D.F."/>
            <person name="Suzuki S."/>
            <person name="Worden A.Z."/>
            <person name="Zauner S."/>
            <person name="Barry K."/>
            <person name="Bell C."/>
            <person name="Bharti A.K."/>
            <person name="Crow J.A."/>
            <person name="Grimwood J."/>
            <person name="Kramer R."/>
            <person name="Lindquist E."/>
            <person name="Lucas S."/>
            <person name="Salamov A."/>
            <person name="McFadden G.I."/>
            <person name="Lane C.E."/>
            <person name="Keeling P.J."/>
            <person name="Gray M.W."/>
            <person name="Grigoriev I.V."/>
            <person name="Archibald J.M."/>
        </authorList>
    </citation>
    <scope>NUCLEOTIDE SEQUENCE</scope>
    <source>
        <strain evidence="4">CCMP2712</strain>
    </source>
</reference>
<dbReference type="AlphaFoldDB" id="L1J3N1"/>
<dbReference type="RefSeq" id="XP_005829714.1">
    <property type="nucleotide sequence ID" value="XM_005829657.1"/>
</dbReference>
<feature type="region of interest" description="Disordered" evidence="1">
    <location>
        <begin position="1"/>
        <end position="24"/>
    </location>
</feature>
<evidence type="ECO:0000313" key="3">
    <source>
        <dbReference type="EnsemblProtists" id="EKX42734"/>
    </source>
</evidence>
<dbReference type="EnsemblProtists" id="EKX42734">
    <property type="protein sequence ID" value="EKX42734"/>
    <property type="gene ID" value="GUITHDRAFT_164088"/>
</dbReference>
<keyword evidence="4" id="KW-1185">Reference proteome</keyword>
<reference evidence="2 4" key="1">
    <citation type="journal article" date="2012" name="Nature">
        <title>Algal genomes reveal evolutionary mosaicism and the fate of nucleomorphs.</title>
        <authorList>
            <consortium name="DOE Joint Genome Institute"/>
            <person name="Curtis B.A."/>
            <person name="Tanifuji G."/>
            <person name="Burki F."/>
            <person name="Gruber A."/>
            <person name="Irimia M."/>
            <person name="Maruyama S."/>
            <person name="Arias M.C."/>
            <person name="Ball S.G."/>
            <person name="Gile G.H."/>
            <person name="Hirakawa Y."/>
            <person name="Hopkins J.F."/>
            <person name="Kuo A."/>
            <person name="Rensing S.A."/>
            <person name="Schmutz J."/>
            <person name="Symeonidi A."/>
            <person name="Elias M."/>
            <person name="Eveleigh R.J."/>
            <person name="Herman E.K."/>
            <person name="Klute M.J."/>
            <person name="Nakayama T."/>
            <person name="Obornik M."/>
            <person name="Reyes-Prieto A."/>
            <person name="Armbrust E.V."/>
            <person name="Aves S.J."/>
            <person name="Beiko R.G."/>
            <person name="Coutinho P."/>
            <person name="Dacks J.B."/>
            <person name="Durnford D.G."/>
            <person name="Fast N.M."/>
            <person name="Green B.R."/>
            <person name="Grisdale C.J."/>
            <person name="Hempel F."/>
            <person name="Henrissat B."/>
            <person name="Hoppner M.P."/>
            <person name="Ishida K."/>
            <person name="Kim E."/>
            <person name="Koreny L."/>
            <person name="Kroth P.G."/>
            <person name="Liu Y."/>
            <person name="Malik S.B."/>
            <person name="Maier U.G."/>
            <person name="McRose D."/>
            <person name="Mock T."/>
            <person name="Neilson J.A."/>
            <person name="Onodera N.T."/>
            <person name="Poole A.M."/>
            <person name="Pritham E.J."/>
            <person name="Richards T.A."/>
            <person name="Rocap G."/>
            <person name="Roy S.W."/>
            <person name="Sarai C."/>
            <person name="Schaack S."/>
            <person name="Shirato S."/>
            <person name="Slamovits C.H."/>
            <person name="Spencer D.F."/>
            <person name="Suzuki S."/>
            <person name="Worden A.Z."/>
            <person name="Zauner S."/>
            <person name="Barry K."/>
            <person name="Bell C."/>
            <person name="Bharti A.K."/>
            <person name="Crow J.A."/>
            <person name="Grimwood J."/>
            <person name="Kramer R."/>
            <person name="Lindquist E."/>
            <person name="Lucas S."/>
            <person name="Salamov A."/>
            <person name="McFadden G.I."/>
            <person name="Lane C.E."/>
            <person name="Keeling P.J."/>
            <person name="Gray M.W."/>
            <person name="Grigoriev I.V."/>
            <person name="Archibald J.M."/>
        </authorList>
    </citation>
    <scope>NUCLEOTIDE SEQUENCE</scope>
    <source>
        <strain evidence="2 4">CCMP2712</strain>
    </source>
</reference>
<dbReference type="Proteomes" id="UP000011087">
    <property type="component" value="Unassembled WGS sequence"/>
</dbReference>
<dbReference type="HOGENOM" id="CLU_656323_0_0_1"/>
<evidence type="ECO:0000256" key="1">
    <source>
        <dbReference type="SAM" id="MobiDB-lite"/>
    </source>
</evidence>
<gene>
    <name evidence="2" type="ORF">GUITHDRAFT_164088</name>
</gene>
<reference evidence="3" key="3">
    <citation type="submission" date="2016-03" db="UniProtKB">
        <authorList>
            <consortium name="EnsemblProtists"/>
        </authorList>
    </citation>
    <scope>IDENTIFICATION</scope>
</reference>
<dbReference type="GeneID" id="17299326"/>
<sequence>MQSQSHQTTGTFASGRSGISMTPILNQNHSNIWPMQQDQTQQANNPISWCSSANSIHPQLSGLMNAGGSTIQLNNFSLHSGQNALKDYKTVGLSPTGSSTCLGLPFVPMSNGSSLLATNLNVNQSSPKNSAQALVQNQILLSNIAALMKRAQDNVQLSPSNASISSAKFPSLPNTNFVQQGEQRTMGLPVPPSSQACNFSTMVDVKHQIPASAPLQGTDVNGYDKKNDAAGDTKMARAREKQGNKWQKEAASHRSRSLSFSHVGQANQVISFRYFLEEEQKKGVLKLDMLAGSDVKAEPGEEPGERENPLGIRKMEIYDVDRWWEDVKMWFEDDPEKFCLRAFFMMLRRLGLKPFNKAPAPANSGLDYGLRNRTARRHGYQYDPEVYERYCQSRKAILKRRQAALEKPVKSEGCSSDNS</sequence>
<dbReference type="PaxDb" id="55529-EKX42734"/>
<proteinExistence type="predicted"/>
<accession>L1J3N1</accession>
<dbReference type="KEGG" id="gtt:GUITHDRAFT_164088"/>
<evidence type="ECO:0000313" key="4">
    <source>
        <dbReference type="Proteomes" id="UP000011087"/>
    </source>
</evidence>
<organism evidence="2">
    <name type="scientific">Guillardia theta (strain CCMP2712)</name>
    <name type="common">Cryptophyte</name>
    <dbReference type="NCBI Taxonomy" id="905079"/>
    <lineage>
        <taxon>Eukaryota</taxon>
        <taxon>Cryptophyceae</taxon>
        <taxon>Pyrenomonadales</taxon>
        <taxon>Geminigeraceae</taxon>
        <taxon>Guillardia</taxon>
    </lineage>
</organism>
<protein>
    <submittedName>
        <fullName evidence="2 3">Uncharacterized protein</fullName>
    </submittedName>
</protein>
<evidence type="ECO:0000313" key="2">
    <source>
        <dbReference type="EMBL" id="EKX42734.1"/>
    </source>
</evidence>
<dbReference type="EMBL" id="JH993015">
    <property type="protein sequence ID" value="EKX42734.1"/>
    <property type="molecule type" value="Genomic_DNA"/>
</dbReference>
<name>L1J3N1_GUITC</name>